<evidence type="ECO:0000313" key="3">
    <source>
        <dbReference type="Proteomes" id="UP000830236"/>
    </source>
</evidence>
<sequence>MRTEVLVFHPNLAGSRVNAALANAARTALHVTADTFWCWPAPFNERFTATPETAEYQGKQEERSPGYLVSR</sequence>
<feature type="region of interest" description="Disordered" evidence="1">
    <location>
        <begin position="51"/>
        <end position="71"/>
    </location>
</feature>
<dbReference type="AlphaFoldDB" id="A0A9E7D6L0"/>
<protein>
    <submittedName>
        <fullName evidence="2">Uncharacterized protein</fullName>
    </submittedName>
</protein>
<evidence type="ECO:0000313" key="2">
    <source>
        <dbReference type="EMBL" id="UQF79578.1"/>
    </source>
</evidence>
<dbReference type="KEGG" id="agh:M3I41_08385"/>
<reference evidence="2" key="1">
    <citation type="submission" date="2022-05" db="EMBL/GenBank/DDBJ databases">
        <title>Using nanopore sequencing to obtain complete genomes from saliva samples.</title>
        <authorList>
            <person name="Baker J.L."/>
        </authorList>
    </citation>
    <scope>NUCLEOTIDE SEQUENCE</scope>
    <source>
        <strain evidence="2">JCVI-JB-Ag32</strain>
    </source>
</reference>
<name>A0A9E7D6L0_9ACTO</name>
<proteinExistence type="predicted"/>
<accession>A0A9E7D6L0</accession>
<dbReference type="EMBL" id="CP097095">
    <property type="protein sequence ID" value="UQF79578.1"/>
    <property type="molecule type" value="Genomic_DNA"/>
</dbReference>
<gene>
    <name evidence="2" type="ORF">M3I41_08385</name>
</gene>
<organism evidence="2 3">
    <name type="scientific">Actinomyces graevenitzii</name>
    <dbReference type="NCBI Taxonomy" id="55565"/>
    <lineage>
        <taxon>Bacteria</taxon>
        <taxon>Bacillati</taxon>
        <taxon>Actinomycetota</taxon>
        <taxon>Actinomycetes</taxon>
        <taxon>Actinomycetales</taxon>
        <taxon>Actinomycetaceae</taxon>
        <taxon>Actinomyces</taxon>
    </lineage>
</organism>
<dbReference type="Proteomes" id="UP000830236">
    <property type="component" value="Chromosome"/>
</dbReference>
<evidence type="ECO:0000256" key="1">
    <source>
        <dbReference type="SAM" id="MobiDB-lite"/>
    </source>
</evidence>